<dbReference type="OrthoDB" id="5585685at2759"/>
<dbReference type="GO" id="GO:0005737">
    <property type="term" value="C:cytoplasm"/>
    <property type="evidence" value="ECO:0007669"/>
    <property type="project" value="TreeGrafter"/>
</dbReference>
<dbReference type="GO" id="GO:0007186">
    <property type="term" value="P:G protein-coupled receptor signaling pathway"/>
    <property type="evidence" value="ECO:0007669"/>
    <property type="project" value="TreeGrafter"/>
</dbReference>
<dbReference type="GO" id="GO:0005085">
    <property type="term" value="F:guanyl-nucleotide exchange factor activity"/>
    <property type="evidence" value="ECO:0007669"/>
    <property type="project" value="UniProtKB-KW"/>
</dbReference>
<evidence type="ECO:0000256" key="2">
    <source>
        <dbReference type="ARBA" id="ARBA00022658"/>
    </source>
</evidence>
<evidence type="ECO:0000313" key="4">
    <source>
        <dbReference type="EMBL" id="KXN69998.1"/>
    </source>
</evidence>
<keyword evidence="2" id="KW-0344">Guanine-nucleotide releasing factor</keyword>
<dbReference type="PANTHER" id="PTHR12425">
    <property type="entry name" value="SYNEMBRYN"/>
    <property type="match status" value="1"/>
</dbReference>
<dbReference type="STRING" id="796925.A0A137P4Q9"/>
<dbReference type="Pfam" id="PF10165">
    <property type="entry name" value="Ric8"/>
    <property type="match status" value="1"/>
</dbReference>
<keyword evidence="5" id="KW-1185">Reference proteome</keyword>
<sequence length="473" mass="54263">MTEELEIIELIQSYKGGDEPDKVLLTDIVKICLEDNKFDKYSSSVKLEIFTFIKNFIKTSEQAKKWIDEDNQASILNLFLLRGGISRNSSFLDSDWSLESLKCLANSMLQTEKFRLLFEESEAYLEILNRLEDNRVPNPDFRFLYYRLLYLSTLNYNKVVEVLFTKDLKKLTLDAISTKFANNNTFNKELLLTDWLKILFNLHYTSTKEVPAKVDDAKLEEFSKIIPDIIDLLKDYPPIGMSSPGINIIHILMNFKPEAYNNLNLSNQVYQFLTNLTLKLIESNVDNVDEHGNLSPVVMFTTLLVKTSEISKELIKASIIPESSDRKKPLGFGETFSSKFIGLLIQTTNNNLKESVGELLFYLSDENGDKMVSNFGYGNCAGYLVNNSIPFNIPDDEAKNHINPITGQLYENEALRELQNMTMEEKEREAEKLFVLFERMKKNPAINIVNPVELAQREGKLENLPDSDHSDSD</sequence>
<dbReference type="AlphaFoldDB" id="A0A137P4Q9"/>
<dbReference type="InterPro" id="IPR019318">
    <property type="entry name" value="Gua_nucleotide_exch_fac_Ric8"/>
</dbReference>
<dbReference type="PANTHER" id="PTHR12425:SF5">
    <property type="entry name" value="SYNEMBRYN"/>
    <property type="match status" value="1"/>
</dbReference>
<evidence type="ECO:0000313" key="5">
    <source>
        <dbReference type="Proteomes" id="UP000070444"/>
    </source>
</evidence>
<protein>
    <recommendedName>
        <fullName evidence="6">DUF383-domain-containing protein</fullName>
    </recommendedName>
</protein>
<keyword evidence="3" id="KW-0143">Chaperone</keyword>
<dbReference type="OMA" id="IWHGTIL"/>
<organism evidence="4 5">
    <name type="scientific">Conidiobolus coronatus (strain ATCC 28846 / CBS 209.66 / NRRL 28638)</name>
    <name type="common">Delacroixia coronata</name>
    <dbReference type="NCBI Taxonomy" id="796925"/>
    <lineage>
        <taxon>Eukaryota</taxon>
        <taxon>Fungi</taxon>
        <taxon>Fungi incertae sedis</taxon>
        <taxon>Zoopagomycota</taxon>
        <taxon>Entomophthoromycotina</taxon>
        <taxon>Entomophthoromycetes</taxon>
        <taxon>Entomophthorales</taxon>
        <taxon>Ancylistaceae</taxon>
        <taxon>Conidiobolus</taxon>
    </lineage>
</organism>
<dbReference type="Proteomes" id="UP000070444">
    <property type="component" value="Unassembled WGS sequence"/>
</dbReference>
<proteinExistence type="inferred from homology"/>
<gene>
    <name evidence="4" type="ORF">CONCODRAFT_85598</name>
</gene>
<dbReference type="EMBL" id="KQ964516">
    <property type="protein sequence ID" value="KXN69998.1"/>
    <property type="molecule type" value="Genomic_DNA"/>
</dbReference>
<evidence type="ECO:0000256" key="3">
    <source>
        <dbReference type="ARBA" id="ARBA00023186"/>
    </source>
</evidence>
<evidence type="ECO:0008006" key="6">
    <source>
        <dbReference type="Google" id="ProtNLM"/>
    </source>
</evidence>
<name>A0A137P4Q9_CONC2</name>
<reference evidence="4 5" key="1">
    <citation type="journal article" date="2015" name="Genome Biol. Evol.">
        <title>Phylogenomic analyses indicate that early fungi evolved digesting cell walls of algal ancestors of land plants.</title>
        <authorList>
            <person name="Chang Y."/>
            <person name="Wang S."/>
            <person name="Sekimoto S."/>
            <person name="Aerts A.L."/>
            <person name="Choi C."/>
            <person name="Clum A."/>
            <person name="LaButti K.M."/>
            <person name="Lindquist E.A."/>
            <person name="Yee Ngan C."/>
            <person name="Ohm R.A."/>
            <person name="Salamov A.A."/>
            <person name="Grigoriev I.V."/>
            <person name="Spatafora J.W."/>
            <person name="Berbee M.L."/>
        </authorList>
    </citation>
    <scope>NUCLEOTIDE SEQUENCE [LARGE SCALE GENOMIC DNA]</scope>
    <source>
        <strain evidence="4 5">NRRL 28638</strain>
    </source>
</reference>
<evidence type="ECO:0000256" key="1">
    <source>
        <dbReference type="ARBA" id="ARBA00009049"/>
    </source>
</evidence>
<accession>A0A137P4Q9</accession>
<dbReference type="GO" id="GO:0001965">
    <property type="term" value="F:G-protein alpha-subunit binding"/>
    <property type="evidence" value="ECO:0007669"/>
    <property type="project" value="TreeGrafter"/>
</dbReference>
<comment type="similarity">
    <text evidence="1">Belongs to the synembryn family.</text>
</comment>